<feature type="compositionally biased region" description="Polar residues" evidence="1">
    <location>
        <begin position="221"/>
        <end position="232"/>
    </location>
</feature>
<sequence length="256" mass="28347">MGTRSVLRARPFGSPLEDRPFSNNFGDRLLLSTTPLGMRSREARKRVSTKNKEAEDGVEGEVEDTHNLFEDSKEAFEDATPSLTHVPPQTFEARLQMLGQISTQDTQLLSLIDQHSIKDGLDHLGNAEVLGNFLSHDEVEVGAKGEWEGVIESKRHSAPAMWYINTQNLLRPSLIPQKGREALQHKLGAGCHDFAPPHSQGSSNRAQRLLVMSTAPEAEPNRQQLSGRTTPSAFEEGRTEGDTKGPPPYSMTRRLT</sequence>
<organism evidence="2 3">
    <name type="scientific">Carnegiea gigantea</name>
    <dbReference type="NCBI Taxonomy" id="171969"/>
    <lineage>
        <taxon>Eukaryota</taxon>
        <taxon>Viridiplantae</taxon>
        <taxon>Streptophyta</taxon>
        <taxon>Embryophyta</taxon>
        <taxon>Tracheophyta</taxon>
        <taxon>Spermatophyta</taxon>
        <taxon>Magnoliopsida</taxon>
        <taxon>eudicotyledons</taxon>
        <taxon>Gunneridae</taxon>
        <taxon>Pentapetalae</taxon>
        <taxon>Caryophyllales</taxon>
        <taxon>Cactineae</taxon>
        <taxon>Cactaceae</taxon>
        <taxon>Cactoideae</taxon>
        <taxon>Echinocereeae</taxon>
        <taxon>Carnegiea</taxon>
    </lineage>
</organism>
<feature type="region of interest" description="Disordered" evidence="1">
    <location>
        <begin position="40"/>
        <end position="62"/>
    </location>
</feature>
<protein>
    <submittedName>
        <fullName evidence="2">Uncharacterized protein</fullName>
    </submittedName>
</protein>
<evidence type="ECO:0000313" key="3">
    <source>
        <dbReference type="Proteomes" id="UP001153076"/>
    </source>
</evidence>
<comment type="caution">
    <text evidence="2">The sequence shown here is derived from an EMBL/GenBank/DDBJ whole genome shotgun (WGS) entry which is preliminary data.</text>
</comment>
<feature type="region of interest" description="Disordered" evidence="1">
    <location>
        <begin position="1"/>
        <end position="25"/>
    </location>
</feature>
<gene>
    <name evidence="2" type="ORF">Cgig2_004299</name>
</gene>
<proteinExistence type="predicted"/>
<dbReference type="Proteomes" id="UP001153076">
    <property type="component" value="Unassembled WGS sequence"/>
</dbReference>
<dbReference type="EMBL" id="JAKOGI010000471">
    <property type="protein sequence ID" value="KAJ8434533.1"/>
    <property type="molecule type" value="Genomic_DNA"/>
</dbReference>
<evidence type="ECO:0000313" key="2">
    <source>
        <dbReference type="EMBL" id="KAJ8434533.1"/>
    </source>
</evidence>
<accession>A0A9Q1QA28</accession>
<evidence type="ECO:0000256" key="1">
    <source>
        <dbReference type="SAM" id="MobiDB-lite"/>
    </source>
</evidence>
<reference evidence="2" key="1">
    <citation type="submission" date="2022-04" db="EMBL/GenBank/DDBJ databases">
        <title>Carnegiea gigantea Genome sequencing and assembly v2.</title>
        <authorList>
            <person name="Copetti D."/>
            <person name="Sanderson M.J."/>
            <person name="Burquez A."/>
            <person name="Wojciechowski M.F."/>
        </authorList>
    </citation>
    <scope>NUCLEOTIDE SEQUENCE</scope>
    <source>
        <strain evidence="2">SGP5-SGP5p</strain>
        <tissue evidence="2">Aerial part</tissue>
    </source>
</reference>
<name>A0A9Q1QA28_9CARY</name>
<dbReference type="AlphaFoldDB" id="A0A9Q1QA28"/>
<keyword evidence="3" id="KW-1185">Reference proteome</keyword>
<feature type="region of interest" description="Disordered" evidence="1">
    <location>
        <begin position="214"/>
        <end position="256"/>
    </location>
</feature>